<evidence type="ECO:0000313" key="2">
    <source>
        <dbReference type="EMBL" id="SBS92342.1"/>
    </source>
</evidence>
<dbReference type="EMBL" id="FLQW01002095">
    <property type="protein sequence ID" value="SBS92342.1"/>
    <property type="molecule type" value="Genomic_DNA"/>
</dbReference>
<accession>A0A1A8WHB3</accession>
<dbReference type="Pfam" id="PF12420">
    <property type="entry name" value="DUF3671"/>
    <property type="match status" value="1"/>
</dbReference>
<reference evidence="3" key="1">
    <citation type="submission" date="2016-05" db="EMBL/GenBank/DDBJ databases">
        <authorList>
            <person name="Naeem Raeece"/>
        </authorList>
    </citation>
    <scope>NUCLEOTIDE SEQUENCE [LARGE SCALE GENOMIC DNA]</scope>
</reference>
<organism evidence="2 3">
    <name type="scientific">Plasmodium malariae</name>
    <dbReference type="NCBI Taxonomy" id="5858"/>
    <lineage>
        <taxon>Eukaryota</taxon>
        <taxon>Sar</taxon>
        <taxon>Alveolata</taxon>
        <taxon>Apicomplexa</taxon>
        <taxon>Aconoidasida</taxon>
        <taxon>Haemosporida</taxon>
        <taxon>Plasmodiidae</taxon>
        <taxon>Plasmodium</taxon>
        <taxon>Plasmodium (Plasmodium)</taxon>
    </lineage>
</organism>
<dbReference type="VEuPathDB" id="PlasmoDB:PmUG01_00047400"/>
<evidence type="ECO:0000256" key="1">
    <source>
        <dbReference type="SAM" id="Phobius"/>
    </source>
</evidence>
<evidence type="ECO:0000313" key="3">
    <source>
        <dbReference type="Proteomes" id="UP000078597"/>
    </source>
</evidence>
<sequence length="251" mass="29239">MGTTGGSFYEKNFDKKLDTKTYRSLAKYEVDTGSFSIRLNKEIQNNERSKEKDLYNNEKVDIGRKHHSKKSLTKNAKGHKLSKNNKSSIFETKKYSRLEKKIFKELDYEDFLKKNKMISNNTYKKIICKKYGLKIALPLLLFLFLLTVLIVDFVIGWLSDGKGGFWYQLELWEPLEKLAKVEGGWLYKSLEWIRSKLPESFTNCAKWVSTGASQGGSHTCNEVLLSPFDNNQKKNMIRLFFGNLYILSFFN</sequence>
<name>A0A1A8WHB3_PLAMA</name>
<dbReference type="AlphaFoldDB" id="A0A1A8WHB3"/>
<evidence type="ECO:0008006" key="4">
    <source>
        <dbReference type="Google" id="ProtNLM"/>
    </source>
</evidence>
<keyword evidence="1" id="KW-0472">Membrane</keyword>
<dbReference type="InterPro" id="IPR022139">
    <property type="entry name" value="Fam-L/Fam-M-like_plasmodium"/>
</dbReference>
<proteinExistence type="predicted"/>
<keyword evidence="1" id="KW-0812">Transmembrane</keyword>
<feature type="transmembrane region" description="Helical" evidence="1">
    <location>
        <begin position="135"/>
        <end position="158"/>
    </location>
</feature>
<gene>
    <name evidence="2" type="ORF">PMALA_035870</name>
</gene>
<protein>
    <recommendedName>
        <fullName evidence="4">Fam-l protein</fullName>
    </recommendedName>
</protein>
<dbReference type="Proteomes" id="UP000078597">
    <property type="component" value="Unassembled WGS sequence"/>
</dbReference>
<keyword evidence="1" id="KW-1133">Transmembrane helix</keyword>